<evidence type="ECO:0000313" key="2">
    <source>
        <dbReference type="EMBL" id="KNE91166.1"/>
    </source>
</evidence>
<proteinExistence type="predicted"/>
<keyword evidence="3" id="KW-1185">Reference proteome</keyword>
<evidence type="ECO:0000313" key="3">
    <source>
        <dbReference type="Proteomes" id="UP000054564"/>
    </source>
</evidence>
<reference evidence="3" key="1">
    <citation type="submission" date="2014-03" db="EMBL/GenBank/DDBJ databases">
        <title>The Genome Sequence of Puccinia striiformis f. sp. tritici PST-78.</title>
        <authorList>
            <consortium name="The Broad Institute Genome Sequencing Platform"/>
            <person name="Cuomo C."/>
            <person name="Hulbert S."/>
            <person name="Chen X."/>
            <person name="Walker B."/>
            <person name="Young S.K."/>
            <person name="Zeng Q."/>
            <person name="Gargeya S."/>
            <person name="Fitzgerald M."/>
            <person name="Haas B."/>
            <person name="Abouelleil A."/>
            <person name="Alvarado L."/>
            <person name="Arachchi H.M."/>
            <person name="Berlin A.M."/>
            <person name="Chapman S.B."/>
            <person name="Goldberg J."/>
            <person name="Griggs A."/>
            <person name="Gujja S."/>
            <person name="Hansen M."/>
            <person name="Howarth C."/>
            <person name="Imamovic A."/>
            <person name="Larimer J."/>
            <person name="McCowan C."/>
            <person name="Montmayeur A."/>
            <person name="Murphy C."/>
            <person name="Neiman D."/>
            <person name="Pearson M."/>
            <person name="Priest M."/>
            <person name="Roberts A."/>
            <person name="Saif S."/>
            <person name="Shea T."/>
            <person name="Sisk P."/>
            <person name="Sykes S."/>
            <person name="Wortman J."/>
            <person name="Nusbaum C."/>
            <person name="Birren B."/>
        </authorList>
    </citation>
    <scope>NUCLEOTIDE SEQUENCE [LARGE SCALE GENOMIC DNA]</scope>
    <source>
        <strain evidence="3">race PST-78</strain>
    </source>
</reference>
<feature type="compositionally biased region" description="Low complexity" evidence="1">
    <location>
        <begin position="350"/>
        <end position="362"/>
    </location>
</feature>
<feature type="region of interest" description="Disordered" evidence="1">
    <location>
        <begin position="437"/>
        <end position="456"/>
    </location>
</feature>
<feature type="compositionally biased region" description="Polar residues" evidence="1">
    <location>
        <begin position="441"/>
        <end position="450"/>
    </location>
</feature>
<dbReference type="Proteomes" id="UP000054564">
    <property type="component" value="Unassembled WGS sequence"/>
</dbReference>
<protein>
    <submittedName>
        <fullName evidence="2">Uncharacterized protein</fullName>
    </submittedName>
</protein>
<sequence length="456" mass="49971">MIHANAGVEKSVLIGKIVKLKKKSNTRLEFNIEEQLPEEVKKGSSKNPIDLDCKGDAKVTFVGNWCQSIRHDLQASSKLRLHLKGNRPGVNSRDNDWEFHNGIRADLLIENPDRDGGQLPFFLKTIDIGPSSDVFKLPRPQGHRGAVQSPQRTTAAVGDDGQLIRLGNQNSTSIRQKPRKRARIASGQSTPSIHLSPRHPGQPAAQANLGAATSNDDTSGPADLRAQPPTNHQATSGGQVKCSIKTLAEIKDIPEGREENFGIIALCHGEQKRACWKTRQGPQDYVIQPLLWDSPGLNGGISMICSLFSSQLDVLAPWTEAPWEVIMLWNVRNQSTVQQLTAQQLTAQQSTVQQSTVQQSTAHGPRKKKKTAPIVGPSGSYQLALWLSAPKQSDEKFYCTTSSPEEFSSLLGFKTLADLMDKARALYQSDLAARRARARQSRGQPNQLTGASVPRV</sequence>
<dbReference type="EMBL" id="AJIL01000217">
    <property type="protein sequence ID" value="KNE91166.1"/>
    <property type="molecule type" value="Genomic_DNA"/>
</dbReference>
<evidence type="ECO:0000256" key="1">
    <source>
        <dbReference type="SAM" id="MobiDB-lite"/>
    </source>
</evidence>
<feature type="compositionally biased region" description="Polar residues" evidence="1">
    <location>
        <begin position="228"/>
        <end position="238"/>
    </location>
</feature>
<feature type="region of interest" description="Disordered" evidence="1">
    <location>
        <begin position="350"/>
        <end position="375"/>
    </location>
</feature>
<name>A0A0L0UW54_9BASI</name>
<accession>A0A0L0UW54</accession>
<comment type="caution">
    <text evidence="2">The sequence shown here is derived from an EMBL/GenBank/DDBJ whole genome shotgun (WGS) entry which is preliminary data.</text>
</comment>
<organism evidence="2 3">
    <name type="scientific">Puccinia striiformis f. sp. tritici PST-78</name>
    <dbReference type="NCBI Taxonomy" id="1165861"/>
    <lineage>
        <taxon>Eukaryota</taxon>
        <taxon>Fungi</taxon>
        <taxon>Dikarya</taxon>
        <taxon>Basidiomycota</taxon>
        <taxon>Pucciniomycotina</taxon>
        <taxon>Pucciniomycetes</taxon>
        <taxon>Pucciniales</taxon>
        <taxon>Pucciniaceae</taxon>
        <taxon>Puccinia</taxon>
    </lineage>
</organism>
<dbReference type="AlphaFoldDB" id="A0A0L0UW54"/>
<gene>
    <name evidence="2" type="ORF">PSTG_15422</name>
</gene>
<feature type="region of interest" description="Disordered" evidence="1">
    <location>
        <begin position="135"/>
        <end position="239"/>
    </location>
</feature>